<keyword evidence="2" id="KW-1185">Reference proteome</keyword>
<evidence type="ECO:0000313" key="1">
    <source>
        <dbReference type="EMBL" id="KAF7833775.1"/>
    </source>
</evidence>
<dbReference type="EMBL" id="JAAIUW010000005">
    <property type="protein sequence ID" value="KAF7833775.1"/>
    <property type="molecule type" value="Genomic_DNA"/>
</dbReference>
<name>A0A835C8T6_9FABA</name>
<sequence length="64" mass="7201">MGSFKKGKRENFVFEQVVFPASISYLSQLHDLAPFSPYRSVGVIMKQAQLAIQMKIISPRITGI</sequence>
<reference evidence="1" key="1">
    <citation type="submission" date="2020-09" db="EMBL/GenBank/DDBJ databases">
        <title>Genome-Enabled Discovery of Anthraquinone Biosynthesis in Senna tora.</title>
        <authorList>
            <person name="Kang S.-H."/>
            <person name="Pandey R.P."/>
            <person name="Lee C.-M."/>
            <person name="Sim J.-S."/>
            <person name="Jeong J.-T."/>
            <person name="Choi B.-S."/>
            <person name="Jung M."/>
            <person name="Ginzburg D."/>
            <person name="Zhao K."/>
            <person name="Won S.Y."/>
            <person name="Oh T.-J."/>
            <person name="Yu Y."/>
            <person name="Kim N.-H."/>
            <person name="Lee O.R."/>
            <person name="Lee T.-H."/>
            <person name="Bashyal P."/>
            <person name="Kim T.-S."/>
            <person name="Lee W.-H."/>
            <person name="Kawkins C."/>
            <person name="Kim C.-K."/>
            <person name="Kim J.S."/>
            <person name="Ahn B.O."/>
            <person name="Rhee S.Y."/>
            <person name="Sohng J.K."/>
        </authorList>
    </citation>
    <scope>NUCLEOTIDE SEQUENCE</scope>
    <source>
        <tissue evidence="1">Leaf</tissue>
    </source>
</reference>
<dbReference type="Proteomes" id="UP000634136">
    <property type="component" value="Unassembled WGS sequence"/>
</dbReference>
<dbReference type="AlphaFoldDB" id="A0A835C8T6"/>
<gene>
    <name evidence="1" type="ORF">G2W53_016108</name>
</gene>
<comment type="caution">
    <text evidence="1">The sequence shown here is derived from an EMBL/GenBank/DDBJ whole genome shotgun (WGS) entry which is preliminary data.</text>
</comment>
<protein>
    <submittedName>
        <fullName evidence="1">Uncharacterized protein</fullName>
    </submittedName>
</protein>
<accession>A0A835C8T6</accession>
<proteinExistence type="predicted"/>
<organism evidence="1 2">
    <name type="scientific">Senna tora</name>
    <dbReference type="NCBI Taxonomy" id="362788"/>
    <lineage>
        <taxon>Eukaryota</taxon>
        <taxon>Viridiplantae</taxon>
        <taxon>Streptophyta</taxon>
        <taxon>Embryophyta</taxon>
        <taxon>Tracheophyta</taxon>
        <taxon>Spermatophyta</taxon>
        <taxon>Magnoliopsida</taxon>
        <taxon>eudicotyledons</taxon>
        <taxon>Gunneridae</taxon>
        <taxon>Pentapetalae</taxon>
        <taxon>rosids</taxon>
        <taxon>fabids</taxon>
        <taxon>Fabales</taxon>
        <taxon>Fabaceae</taxon>
        <taxon>Caesalpinioideae</taxon>
        <taxon>Cassia clade</taxon>
        <taxon>Senna</taxon>
    </lineage>
</organism>
<evidence type="ECO:0000313" key="2">
    <source>
        <dbReference type="Proteomes" id="UP000634136"/>
    </source>
</evidence>